<evidence type="ECO:0000256" key="3">
    <source>
        <dbReference type="ARBA" id="ARBA00022692"/>
    </source>
</evidence>
<dbReference type="InterPro" id="IPR035681">
    <property type="entry name" value="ComA-like_MBL"/>
</dbReference>
<proteinExistence type="predicted"/>
<name>A0A9D8KD83_9DELT</name>
<feature type="transmembrane region" description="Helical" evidence="6">
    <location>
        <begin position="448"/>
        <end position="470"/>
    </location>
</feature>
<dbReference type="AlphaFoldDB" id="A0A9D8KD83"/>
<evidence type="ECO:0000256" key="2">
    <source>
        <dbReference type="ARBA" id="ARBA00022475"/>
    </source>
</evidence>
<reference evidence="8" key="1">
    <citation type="journal article" date="2021" name="Environ. Microbiol.">
        <title>Genomic characterization of three novel Desulfobacterota classes expand the metabolic and phylogenetic diversity of the phylum.</title>
        <authorList>
            <person name="Murphy C.L."/>
            <person name="Biggerstaff J."/>
            <person name="Eichhorn A."/>
            <person name="Ewing E."/>
            <person name="Shahan R."/>
            <person name="Soriano D."/>
            <person name="Stewart S."/>
            <person name="VanMol K."/>
            <person name="Walker R."/>
            <person name="Walters P."/>
            <person name="Elshahed M.S."/>
            <person name="Youssef N.H."/>
        </authorList>
    </citation>
    <scope>NUCLEOTIDE SEQUENCE</scope>
    <source>
        <strain evidence="8">Zod_Metabat.24</strain>
    </source>
</reference>
<reference evidence="8" key="2">
    <citation type="submission" date="2021-01" db="EMBL/GenBank/DDBJ databases">
        <authorList>
            <person name="Hahn C.R."/>
            <person name="Youssef N.H."/>
            <person name="Elshahed M."/>
        </authorList>
    </citation>
    <scope>NUCLEOTIDE SEQUENCE</scope>
    <source>
        <strain evidence="8">Zod_Metabat.24</strain>
    </source>
</reference>
<feature type="transmembrane region" description="Helical" evidence="6">
    <location>
        <begin position="264"/>
        <end position="288"/>
    </location>
</feature>
<dbReference type="CDD" id="cd07731">
    <property type="entry name" value="ComA-like_MBL-fold"/>
    <property type="match status" value="1"/>
</dbReference>
<evidence type="ECO:0000256" key="6">
    <source>
        <dbReference type="SAM" id="Phobius"/>
    </source>
</evidence>
<keyword evidence="4 6" id="KW-1133">Transmembrane helix</keyword>
<dbReference type="InterPro" id="IPR036866">
    <property type="entry name" value="RibonucZ/Hydroxyglut_hydro"/>
</dbReference>
<comment type="caution">
    <text evidence="8">The sequence shown here is derived from an EMBL/GenBank/DDBJ whole genome shotgun (WGS) entry which is preliminary data.</text>
</comment>
<dbReference type="InterPro" id="IPR004797">
    <property type="entry name" value="Competence_ComEC/Rec2"/>
</dbReference>
<comment type="subcellular location">
    <subcellularLocation>
        <location evidence="1">Cell membrane</location>
        <topology evidence="1">Multi-pass membrane protein</topology>
    </subcellularLocation>
</comment>
<feature type="transmembrane region" description="Helical" evidence="6">
    <location>
        <begin position="64"/>
        <end position="86"/>
    </location>
</feature>
<protein>
    <submittedName>
        <fullName evidence="8">DNA internalization-related competence protein ComEC/Rec2</fullName>
    </submittedName>
</protein>
<evidence type="ECO:0000256" key="1">
    <source>
        <dbReference type="ARBA" id="ARBA00004651"/>
    </source>
</evidence>
<dbReference type="Pfam" id="PF13567">
    <property type="entry name" value="DUF4131"/>
    <property type="match status" value="1"/>
</dbReference>
<dbReference type="Pfam" id="PF00753">
    <property type="entry name" value="Lactamase_B"/>
    <property type="match status" value="1"/>
</dbReference>
<feature type="transmembrane region" description="Helical" evidence="6">
    <location>
        <begin position="416"/>
        <end position="436"/>
    </location>
</feature>
<dbReference type="NCBIfam" id="TIGR00361">
    <property type="entry name" value="ComEC_Rec2"/>
    <property type="match status" value="1"/>
</dbReference>
<dbReference type="Proteomes" id="UP000809273">
    <property type="component" value="Unassembled WGS sequence"/>
</dbReference>
<dbReference type="SMART" id="SM00849">
    <property type="entry name" value="Lactamase_B"/>
    <property type="match status" value="1"/>
</dbReference>
<feature type="transmembrane region" description="Helical" evidence="6">
    <location>
        <begin position="544"/>
        <end position="566"/>
    </location>
</feature>
<evidence type="ECO:0000256" key="5">
    <source>
        <dbReference type="ARBA" id="ARBA00023136"/>
    </source>
</evidence>
<dbReference type="GO" id="GO:0030420">
    <property type="term" value="P:establishment of competence for transformation"/>
    <property type="evidence" value="ECO:0007669"/>
    <property type="project" value="InterPro"/>
</dbReference>
<dbReference type="PANTHER" id="PTHR30619">
    <property type="entry name" value="DNA INTERNALIZATION/COMPETENCE PROTEIN COMEC/REC2"/>
    <property type="match status" value="1"/>
</dbReference>
<sequence>MKHPLLLLASALALGIGLGTYIRTDIPPLLIIAGILLTLTAMIRERIRLTSHTKGPALPSAHHLYFVLIGLLFVILGLLLICPVVNPKTDSDHISNFASNEYRTIAGTVSLPPDFDSDSTRIVLKDVMIKDGRKWIDVKGRLGVTIYERTDSIGYGDVIFYRGKIRNPTNFNNPGGFDYVFYLKRRSISSISYIKGRDYFFVSENVSPPTLRKIEEIRRKIRTFIDTAVPITEGAILKALIIGERSEIPEDLYDSYRRTGMAHILAISGMHIGIIFLISFSVLHVVLVRIPRLALIFPVKTFALIVSLLPIFLYTILSGLKITAVRSTIMITAYVLSVVIGRDRDLLNTLSLAALIILIVSPASLFDPAFQLSFTAVMSIILIYPLLTDPVKNRIYSGDGSAPTLGRRLLLRGYQFAAVSVSALFGILPISAHYFYTESPLSILMNFAVVPLLGFFAVPLSLVSIPLVFISGEVAGLLLDGAAGAVTISNWMINGVDSLFPGGFAVIPPRLPEMVLYYLILVVVIFYANEYRRRSLQPRQSVKSRLRIIFVVLLSTLVLLLSYQALNRYHPKRLSVTFINVGQGDSTLIKFPGGRTMLIDGGGFHGGGFDTGRSIVSPYLLHERIRRIDYLVLTHPEFDHYGGIEYILKNFNVGEFWVTEAGMDSEEIEDLRSTSKMRNVPIVTISDDTTDLAINGAVVEFLHPPPGLQTKGDMKSDLGENLNNSSIVFRIKYGYFSLLMTGDIEAEAERLIMSKNRELKSLVLKSPHHGSNTSSGITFLNEVEPAVVVIMCGEKERFGFPKDETLERYEYIGAVVFRTDIDGAVIVKSDGDGFEIESVNGKSCLWRAP</sequence>
<dbReference type="Pfam" id="PF03772">
    <property type="entry name" value="Competence"/>
    <property type="match status" value="1"/>
</dbReference>
<dbReference type="NCBIfam" id="TIGR00360">
    <property type="entry name" value="ComEC_N-term"/>
    <property type="match status" value="1"/>
</dbReference>
<evidence type="ECO:0000313" key="8">
    <source>
        <dbReference type="EMBL" id="MBN1571934.1"/>
    </source>
</evidence>
<feature type="transmembrane region" description="Helical" evidence="6">
    <location>
        <begin position="346"/>
        <end position="363"/>
    </location>
</feature>
<dbReference type="PANTHER" id="PTHR30619:SF1">
    <property type="entry name" value="RECOMBINATION PROTEIN 2"/>
    <property type="match status" value="1"/>
</dbReference>
<dbReference type="EMBL" id="JAFGIX010000009">
    <property type="protein sequence ID" value="MBN1571934.1"/>
    <property type="molecule type" value="Genomic_DNA"/>
</dbReference>
<dbReference type="GO" id="GO:0005886">
    <property type="term" value="C:plasma membrane"/>
    <property type="evidence" value="ECO:0007669"/>
    <property type="project" value="UniProtKB-SubCell"/>
</dbReference>
<accession>A0A9D8KD83</accession>
<feature type="transmembrane region" description="Helical" evidence="6">
    <location>
        <begin position="369"/>
        <end position="387"/>
    </location>
</feature>
<evidence type="ECO:0000259" key="7">
    <source>
        <dbReference type="SMART" id="SM00849"/>
    </source>
</evidence>
<feature type="transmembrane region" description="Helical" evidence="6">
    <location>
        <begin position="29"/>
        <end position="44"/>
    </location>
</feature>
<keyword evidence="3 6" id="KW-0812">Transmembrane</keyword>
<evidence type="ECO:0000256" key="4">
    <source>
        <dbReference type="ARBA" id="ARBA00022989"/>
    </source>
</evidence>
<dbReference type="InterPro" id="IPR004477">
    <property type="entry name" value="ComEC_N"/>
</dbReference>
<organism evidence="8 9">
    <name type="scientific">Candidatus Zymogenus saltonus</name>
    <dbReference type="NCBI Taxonomy" id="2844893"/>
    <lineage>
        <taxon>Bacteria</taxon>
        <taxon>Deltaproteobacteria</taxon>
        <taxon>Candidatus Zymogenia</taxon>
        <taxon>Candidatus Zymogeniales</taxon>
        <taxon>Candidatus Zymogenaceae</taxon>
        <taxon>Candidatus Zymogenus</taxon>
    </lineage>
</organism>
<dbReference type="InterPro" id="IPR001279">
    <property type="entry name" value="Metallo-B-lactamas"/>
</dbReference>
<feature type="transmembrane region" description="Helical" evidence="6">
    <location>
        <begin position="514"/>
        <end position="532"/>
    </location>
</feature>
<feature type="transmembrane region" description="Helical" evidence="6">
    <location>
        <begin position="477"/>
        <end position="494"/>
    </location>
</feature>
<feature type="domain" description="Metallo-beta-lactamase" evidence="7">
    <location>
        <begin position="583"/>
        <end position="794"/>
    </location>
</feature>
<dbReference type="Gene3D" id="3.60.15.10">
    <property type="entry name" value="Ribonuclease Z/Hydroxyacylglutathione hydrolase-like"/>
    <property type="match status" value="1"/>
</dbReference>
<keyword evidence="5 6" id="KW-0472">Membrane</keyword>
<dbReference type="SUPFAM" id="SSF56281">
    <property type="entry name" value="Metallo-hydrolase/oxidoreductase"/>
    <property type="match status" value="1"/>
</dbReference>
<dbReference type="InterPro" id="IPR052159">
    <property type="entry name" value="Competence_DNA_uptake"/>
</dbReference>
<gene>
    <name evidence="8" type="ORF">JW984_01920</name>
</gene>
<feature type="transmembrane region" description="Helical" evidence="6">
    <location>
        <begin position="323"/>
        <end position="341"/>
    </location>
</feature>
<feature type="transmembrane region" description="Helical" evidence="6">
    <location>
        <begin position="295"/>
        <end position="317"/>
    </location>
</feature>
<keyword evidence="2" id="KW-1003">Cell membrane</keyword>
<evidence type="ECO:0000313" key="9">
    <source>
        <dbReference type="Proteomes" id="UP000809273"/>
    </source>
</evidence>
<dbReference type="InterPro" id="IPR025405">
    <property type="entry name" value="DUF4131"/>
</dbReference>